<evidence type="ECO:0000256" key="1">
    <source>
        <dbReference type="ARBA" id="ARBA00023015"/>
    </source>
</evidence>
<feature type="region of interest" description="Disordered" evidence="4">
    <location>
        <begin position="54"/>
        <end position="77"/>
    </location>
</feature>
<dbReference type="Gene3D" id="1.10.10.60">
    <property type="entry name" value="Homeodomain-like"/>
    <property type="match status" value="1"/>
</dbReference>
<dbReference type="Pfam" id="PF02909">
    <property type="entry name" value="TetR_C_1"/>
    <property type="match status" value="1"/>
</dbReference>
<gene>
    <name evidence="7" type="ORF">M3B43_07785</name>
</gene>
<evidence type="ECO:0000313" key="8">
    <source>
        <dbReference type="Proteomes" id="UP001205046"/>
    </source>
</evidence>
<keyword evidence="8" id="KW-1185">Reference proteome</keyword>
<keyword evidence="2" id="KW-0238">DNA-binding</keyword>
<dbReference type="Pfam" id="PF00440">
    <property type="entry name" value="TetR_N"/>
    <property type="match status" value="1"/>
</dbReference>
<dbReference type="InterPro" id="IPR009057">
    <property type="entry name" value="Homeodomain-like_sf"/>
</dbReference>
<sequence>MSGEHGFDRVTVKDGALKAGVSAPLVIHHFSSKAGLRSACDAYVAEQFRRTKTESVRRGHMPRNVAHESTNPEEPPDELAANRAQLLDGMVDAVFAEIWLPAPEAEWRESMRRRAESARETLNRHRWAVSLMDSRKHPGPATLRHHDAVLGCLRGNGFTVPQAANAVSVLDSYVYGFVLQEAALPFTTSEELDELAESIFAELPKDEFPHFTELAVEHALKPGYSYSDEFDFGVTLILDGLSRIRTP</sequence>
<dbReference type="SUPFAM" id="SSF48498">
    <property type="entry name" value="Tetracyclin repressor-like, C-terminal domain"/>
    <property type="match status" value="1"/>
</dbReference>
<feature type="domain" description="HTH tetR-type" evidence="5">
    <location>
        <begin position="3"/>
        <end position="39"/>
    </location>
</feature>
<dbReference type="SUPFAM" id="SSF46689">
    <property type="entry name" value="Homeodomain-like"/>
    <property type="match status" value="1"/>
</dbReference>
<dbReference type="InterPro" id="IPR004111">
    <property type="entry name" value="Repressor_TetR_C"/>
</dbReference>
<organism evidence="7 8">
    <name type="scientific">Nesterenkonia massiliensis</name>
    <dbReference type="NCBI Taxonomy" id="1232429"/>
    <lineage>
        <taxon>Bacteria</taxon>
        <taxon>Bacillati</taxon>
        <taxon>Actinomycetota</taxon>
        <taxon>Actinomycetes</taxon>
        <taxon>Micrococcales</taxon>
        <taxon>Micrococcaceae</taxon>
        <taxon>Nesterenkonia</taxon>
    </lineage>
</organism>
<feature type="domain" description="Tetracycline repressor TetR C-terminal" evidence="6">
    <location>
        <begin position="100"/>
        <end position="242"/>
    </location>
</feature>
<evidence type="ECO:0000256" key="4">
    <source>
        <dbReference type="SAM" id="MobiDB-lite"/>
    </source>
</evidence>
<evidence type="ECO:0000259" key="6">
    <source>
        <dbReference type="Pfam" id="PF02909"/>
    </source>
</evidence>
<evidence type="ECO:0000313" key="7">
    <source>
        <dbReference type="EMBL" id="MCT1607229.1"/>
    </source>
</evidence>
<name>A0ABT2HRC5_9MICC</name>
<evidence type="ECO:0000259" key="5">
    <source>
        <dbReference type="Pfam" id="PF00440"/>
    </source>
</evidence>
<dbReference type="Gene3D" id="1.10.357.10">
    <property type="entry name" value="Tetracycline Repressor, domain 2"/>
    <property type="match status" value="1"/>
</dbReference>
<dbReference type="InterPro" id="IPR001647">
    <property type="entry name" value="HTH_TetR"/>
</dbReference>
<dbReference type="InterPro" id="IPR036271">
    <property type="entry name" value="Tet_transcr_reg_TetR-rel_C_sf"/>
</dbReference>
<keyword evidence="3" id="KW-0804">Transcription</keyword>
<keyword evidence="1" id="KW-0805">Transcription regulation</keyword>
<accession>A0ABT2HRC5</accession>
<reference evidence="7 8" key="1">
    <citation type="submission" date="2022-04" db="EMBL/GenBank/DDBJ databases">
        <title>Human microbiome associated bacterial genomes.</title>
        <authorList>
            <person name="Sandstrom S."/>
            <person name="Salamzade R."/>
            <person name="Kalan L.R."/>
        </authorList>
    </citation>
    <scope>NUCLEOTIDE SEQUENCE [LARGE SCALE GENOMIC DNA]</scope>
    <source>
        <strain evidence="8">p3-SID767</strain>
    </source>
</reference>
<dbReference type="EMBL" id="JALXMO010000018">
    <property type="protein sequence ID" value="MCT1607229.1"/>
    <property type="molecule type" value="Genomic_DNA"/>
</dbReference>
<protein>
    <submittedName>
        <fullName evidence="7">TetR/AcrR family transcriptional regulator</fullName>
    </submittedName>
</protein>
<evidence type="ECO:0000256" key="2">
    <source>
        <dbReference type="ARBA" id="ARBA00023125"/>
    </source>
</evidence>
<comment type="caution">
    <text evidence="7">The sequence shown here is derived from an EMBL/GenBank/DDBJ whole genome shotgun (WGS) entry which is preliminary data.</text>
</comment>
<evidence type="ECO:0000256" key="3">
    <source>
        <dbReference type="ARBA" id="ARBA00023163"/>
    </source>
</evidence>
<proteinExistence type="predicted"/>
<dbReference type="Proteomes" id="UP001205046">
    <property type="component" value="Unassembled WGS sequence"/>
</dbReference>